<proteinExistence type="predicted"/>
<sequence length="125" mass="14349">MKLRIQGNSLRLRLTQPEVQRISRQEAVQEKMYIGINQPALIYTLAVHASDDPMTLTFQNYEIKVSLPVSEALPWATSDQVGIEHRLPVVDDQTLHVLIEKDFQCLHRDEQEEPDQFPNPAASEE</sequence>
<dbReference type="EMBL" id="CP120682">
    <property type="protein sequence ID" value="WKN38365.1"/>
    <property type="molecule type" value="Genomic_DNA"/>
</dbReference>
<protein>
    <submittedName>
        <fullName evidence="1">Uncharacterized protein</fullName>
    </submittedName>
</protein>
<dbReference type="AlphaFoldDB" id="A0AA49JHJ4"/>
<dbReference type="Pfam" id="PF22668">
    <property type="entry name" value="DUF7009"/>
    <property type="match status" value="1"/>
</dbReference>
<reference evidence="1" key="1">
    <citation type="journal article" date="2023" name="Comput. Struct. Biotechnol. J.">
        <title>Discovery of a novel marine Bacteroidetes with a rich repertoire of carbohydrate-active enzymes.</title>
        <authorList>
            <person name="Chen B."/>
            <person name="Liu G."/>
            <person name="Chen Q."/>
            <person name="Wang H."/>
            <person name="Liu L."/>
            <person name="Tang K."/>
        </authorList>
    </citation>
    <scope>NUCLEOTIDE SEQUENCE</scope>
    <source>
        <strain evidence="1">TK19036</strain>
    </source>
</reference>
<gene>
    <name evidence="1" type="ORF">K4G66_06585</name>
</gene>
<reference evidence="1" key="2">
    <citation type="journal article" date="2024" name="Antonie Van Leeuwenhoek">
        <title>Roseihalotalea indica gen. nov., sp. nov., a halophilic Bacteroidetes from mesopelagic Southwest Indian Ocean with higher carbohydrate metabolic potential.</title>
        <authorList>
            <person name="Chen B."/>
            <person name="Zhang M."/>
            <person name="Lin D."/>
            <person name="Ye J."/>
            <person name="Tang K."/>
        </authorList>
    </citation>
    <scope>NUCLEOTIDE SEQUENCE</scope>
    <source>
        <strain evidence="1">TK19036</strain>
    </source>
</reference>
<dbReference type="InterPro" id="IPR053825">
    <property type="entry name" value="DUF7009"/>
</dbReference>
<accession>A0AA49JHJ4</accession>
<organism evidence="1">
    <name type="scientific">Roseihalotalea indica</name>
    <dbReference type="NCBI Taxonomy" id="2867963"/>
    <lineage>
        <taxon>Bacteria</taxon>
        <taxon>Pseudomonadati</taxon>
        <taxon>Bacteroidota</taxon>
        <taxon>Cytophagia</taxon>
        <taxon>Cytophagales</taxon>
        <taxon>Catalimonadaceae</taxon>
        <taxon>Roseihalotalea</taxon>
    </lineage>
</organism>
<name>A0AA49JHJ4_9BACT</name>
<evidence type="ECO:0000313" key="1">
    <source>
        <dbReference type="EMBL" id="WKN38365.1"/>
    </source>
</evidence>